<sequence>MRAAPRLVIGGTGSGCGKTTVTCAILQAFVDRGMDTAAFKCGPDYIDPMFHSRIIGARSRNLDTFLCGRDTVPRLLAKHAGDISVIEGVMGYYDGLGGTSSENSTADLARLTQSPTVLVVSARGMSLSLAALLRGYLNFEENTIRGVILNGISPSMTDYYANIVEQHTGLTVYGALPRDESCAVESRHLGLVTAGEITDLKQKMQVLAGHARAGIDLDGVLALARTAPALDDTQPEYPHCGDGLRIAMARDEAFCFDYADSLDVLTQMGAQLVPFSPLHDAHLPEHIDGLLLCGGYPELYAQQLGENRTLLDELRMAVQRGVPTVAECGGFLLLHDTLDGVPMAGICGGAAHMTKKLQQFGYVTLTAKHDSLLCAAGERLHAHEFHYAQSERQGNSFRAQKPLRARSWDCVEATQTVHAGYPHFHFAGSVRAAQNFLSACRTYHEEAEA</sequence>
<evidence type="ECO:0000256" key="6">
    <source>
        <dbReference type="ARBA" id="ARBA00022962"/>
    </source>
</evidence>
<comment type="pathway">
    <text evidence="7">Cofactor biosynthesis; adenosylcobalamin biosynthesis; cob(II)yrinate a,c-diamide from sirohydrochlorin (anaerobic route): step 10/10.</text>
</comment>
<evidence type="ECO:0000313" key="10">
    <source>
        <dbReference type="EMBL" id="OUM20062.1"/>
    </source>
</evidence>
<dbReference type="InterPro" id="IPR027417">
    <property type="entry name" value="P-loop_NTPase"/>
</dbReference>
<dbReference type="NCBIfam" id="NF002204">
    <property type="entry name" value="PRK01077.1"/>
    <property type="match status" value="1"/>
</dbReference>
<dbReference type="InterPro" id="IPR002586">
    <property type="entry name" value="CobQ/CobB/MinD/ParA_Nub-bd_dom"/>
</dbReference>
<comment type="domain">
    <text evidence="7">Comprises of two domains. The C-terminal domain contains the binding site for glutamine and catalyzes the hydrolysis of this substrate to glutamate and ammonia. The N-terminal domain is anticipated to bind ATP and cobyrinate and catalyzes the ultimate synthesis of the diamide product. The ammonia produced via the glutaminase domain is probably translocated to the adjacent domain via a molecular tunnel, where it reacts with an activated intermediate.</text>
</comment>
<dbReference type="PANTHER" id="PTHR43873:SF1">
    <property type="entry name" value="COBYRINATE A,C-DIAMIDE SYNTHASE"/>
    <property type="match status" value="1"/>
</dbReference>
<dbReference type="EMBL" id="NHOC01000008">
    <property type="protein sequence ID" value="OUM20062.1"/>
    <property type="molecule type" value="Genomic_DNA"/>
</dbReference>
<feature type="active site" description="Nucleophile" evidence="7">
    <location>
        <position position="328"/>
    </location>
</feature>
<evidence type="ECO:0000259" key="8">
    <source>
        <dbReference type="Pfam" id="PF01656"/>
    </source>
</evidence>
<dbReference type="EC" id="6.3.5.11" evidence="7"/>
<dbReference type="AlphaFoldDB" id="A0A252F2V0"/>
<evidence type="ECO:0000313" key="11">
    <source>
        <dbReference type="Proteomes" id="UP000194903"/>
    </source>
</evidence>
<comment type="similarity">
    <text evidence="7">Belongs to the CobB/CbiA family.</text>
</comment>
<dbReference type="SUPFAM" id="SSF52540">
    <property type="entry name" value="P-loop containing nucleoside triphosphate hydrolases"/>
    <property type="match status" value="1"/>
</dbReference>
<name>A0A252F2V0_9FIRM</name>
<keyword evidence="4 7" id="KW-0067">ATP-binding</keyword>
<evidence type="ECO:0000259" key="9">
    <source>
        <dbReference type="Pfam" id="PF07685"/>
    </source>
</evidence>
<evidence type="ECO:0000256" key="7">
    <source>
        <dbReference type="HAMAP-Rule" id="MF_00027"/>
    </source>
</evidence>
<reference evidence="10 11" key="1">
    <citation type="submission" date="2017-05" db="EMBL/GenBank/DDBJ databases">
        <title>Butyricicoccus porcorum sp. nov. a butyrate-producing bacterium from the swine intestinal tract.</title>
        <authorList>
            <person name="Trachsel J."/>
            <person name="Humphrey S."/>
            <person name="Allen H.K."/>
        </authorList>
    </citation>
    <scope>NUCLEOTIDE SEQUENCE [LARGE SCALE GENOMIC DNA]</scope>
    <source>
        <strain evidence="10">BB10</strain>
    </source>
</reference>
<comment type="caution">
    <text evidence="10">The sequence shown here is derived from an EMBL/GenBank/DDBJ whole genome shotgun (WGS) entry which is preliminary data.</text>
</comment>
<keyword evidence="6 7" id="KW-0315">Glutamine amidotransferase</keyword>
<dbReference type="RefSeq" id="WP_087020800.1">
    <property type="nucleotide sequence ID" value="NZ_CP178353.1"/>
</dbReference>
<evidence type="ECO:0000256" key="5">
    <source>
        <dbReference type="ARBA" id="ARBA00022842"/>
    </source>
</evidence>
<dbReference type="CDD" id="cd03130">
    <property type="entry name" value="GATase1_CobB"/>
    <property type="match status" value="1"/>
</dbReference>
<dbReference type="Pfam" id="PF07685">
    <property type="entry name" value="GATase_3"/>
    <property type="match status" value="1"/>
</dbReference>
<keyword evidence="11" id="KW-1185">Reference proteome</keyword>
<dbReference type="InterPro" id="IPR011698">
    <property type="entry name" value="GATase_3"/>
</dbReference>
<dbReference type="Gene3D" id="3.40.50.880">
    <property type="match status" value="1"/>
</dbReference>
<protein>
    <recommendedName>
        <fullName evidence="7">Cobyrinate a,c-diamide synthase</fullName>
        <ecNumber evidence="7">6.3.5.11</ecNumber>
    </recommendedName>
    <alternativeName>
        <fullName evidence="7">Cobyrinic acid a,c-diamide synthetase</fullName>
    </alternativeName>
</protein>
<dbReference type="Pfam" id="PF01656">
    <property type="entry name" value="CbiA"/>
    <property type="match status" value="1"/>
</dbReference>
<dbReference type="InterPro" id="IPR004484">
    <property type="entry name" value="CbiA/CobB_synth"/>
</dbReference>
<feature type="domain" description="CobQ/CobB/MinD/ParA nucleotide binding" evidence="8">
    <location>
        <begin position="8"/>
        <end position="184"/>
    </location>
</feature>
<dbReference type="SUPFAM" id="SSF52317">
    <property type="entry name" value="Class I glutamine amidotransferase-like"/>
    <property type="match status" value="1"/>
</dbReference>
<comment type="cofactor">
    <cofactor evidence="1 7">
        <name>Mg(2+)</name>
        <dbReference type="ChEBI" id="CHEBI:18420"/>
    </cofactor>
</comment>
<dbReference type="Proteomes" id="UP000194903">
    <property type="component" value="Unassembled WGS sequence"/>
</dbReference>
<evidence type="ECO:0000256" key="3">
    <source>
        <dbReference type="ARBA" id="ARBA00022741"/>
    </source>
</evidence>
<dbReference type="PANTHER" id="PTHR43873">
    <property type="entry name" value="COBYRINATE A,C-DIAMIDE SYNTHASE"/>
    <property type="match status" value="1"/>
</dbReference>
<feature type="site" description="Increases nucleophilicity of active site Cys" evidence="7">
    <location>
        <position position="423"/>
    </location>
</feature>
<dbReference type="GO" id="GO:0005524">
    <property type="term" value="F:ATP binding"/>
    <property type="evidence" value="ECO:0007669"/>
    <property type="project" value="UniProtKB-UniRule"/>
</dbReference>
<organism evidence="10 11">
    <name type="scientific">Butyricicoccus porcorum</name>
    <dbReference type="NCBI Taxonomy" id="1945634"/>
    <lineage>
        <taxon>Bacteria</taxon>
        <taxon>Bacillati</taxon>
        <taxon>Bacillota</taxon>
        <taxon>Clostridia</taxon>
        <taxon>Eubacteriales</taxon>
        <taxon>Butyricicoccaceae</taxon>
        <taxon>Butyricicoccus</taxon>
    </lineage>
</organism>
<dbReference type="GO" id="GO:0009236">
    <property type="term" value="P:cobalamin biosynthetic process"/>
    <property type="evidence" value="ECO:0007669"/>
    <property type="project" value="UniProtKB-UniRule"/>
</dbReference>
<accession>A0A252F2V0</accession>
<comment type="catalytic activity">
    <reaction evidence="7">
        <text>cob(II)yrinate + 2 L-glutamine + 2 ATP + 2 H2O = cob(II)yrinate a,c diamide + 2 L-glutamate + 2 ADP + 2 phosphate + 2 H(+)</text>
        <dbReference type="Rhea" id="RHEA:26289"/>
        <dbReference type="ChEBI" id="CHEBI:15377"/>
        <dbReference type="ChEBI" id="CHEBI:15378"/>
        <dbReference type="ChEBI" id="CHEBI:29985"/>
        <dbReference type="ChEBI" id="CHEBI:30616"/>
        <dbReference type="ChEBI" id="CHEBI:43474"/>
        <dbReference type="ChEBI" id="CHEBI:58359"/>
        <dbReference type="ChEBI" id="CHEBI:58537"/>
        <dbReference type="ChEBI" id="CHEBI:58894"/>
        <dbReference type="ChEBI" id="CHEBI:456216"/>
        <dbReference type="EC" id="6.3.5.11"/>
    </reaction>
</comment>
<proteinExistence type="inferred from homology"/>
<keyword evidence="3 7" id="KW-0547">Nucleotide-binding</keyword>
<feature type="domain" description="CobB/CobQ-like glutamine amidotransferase" evidence="9">
    <location>
        <begin position="245"/>
        <end position="428"/>
    </location>
</feature>
<keyword evidence="2 7" id="KW-0436">Ligase</keyword>
<dbReference type="OrthoDB" id="9764035at2"/>
<dbReference type="UniPathway" id="UPA00148">
    <property type="reaction ID" value="UER00231"/>
</dbReference>
<dbReference type="GO" id="GO:0042242">
    <property type="term" value="F:cobyrinic acid a,c-diamide synthase activity"/>
    <property type="evidence" value="ECO:0007669"/>
    <property type="project" value="UniProtKB-UniRule"/>
</dbReference>
<dbReference type="InterPro" id="IPR029062">
    <property type="entry name" value="Class_I_gatase-like"/>
</dbReference>
<keyword evidence="5 7" id="KW-0460">Magnesium</keyword>
<comment type="function">
    <text evidence="7">Catalyzes the ATP-dependent amidation of the two carboxylate groups at positions a and c of cobyrinate, using either L-glutamine or ammonia as the nitrogen source.</text>
</comment>
<keyword evidence="7" id="KW-0169">Cobalamin biosynthesis</keyword>
<comment type="miscellaneous">
    <text evidence="7">The a and c carboxylates of cobyrinate are activated for nucleophilic attack via formation of a phosphorylated intermediate by ATP. CbiA catalyzes first the amidation of the c-carboxylate, and then that of the a-carboxylate.</text>
</comment>
<dbReference type="CDD" id="cd05388">
    <property type="entry name" value="CobB_N"/>
    <property type="match status" value="1"/>
</dbReference>
<evidence type="ECO:0000256" key="4">
    <source>
        <dbReference type="ARBA" id="ARBA00022840"/>
    </source>
</evidence>
<dbReference type="Gene3D" id="3.40.50.300">
    <property type="entry name" value="P-loop containing nucleotide triphosphate hydrolases"/>
    <property type="match status" value="2"/>
</dbReference>
<evidence type="ECO:0000256" key="1">
    <source>
        <dbReference type="ARBA" id="ARBA00001946"/>
    </source>
</evidence>
<gene>
    <name evidence="7" type="primary">cbiA</name>
    <name evidence="10" type="ORF">CBW42_10000</name>
</gene>
<dbReference type="NCBIfam" id="TIGR00379">
    <property type="entry name" value="cobB"/>
    <property type="match status" value="1"/>
</dbReference>
<dbReference type="PROSITE" id="PS51274">
    <property type="entry name" value="GATASE_COBBQ"/>
    <property type="match status" value="1"/>
</dbReference>
<dbReference type="HAMAP" id="MF_00027">
    <property type="entry name" value="CobB_CbiA"/>
    <property type="match status" value="1"/>
</dbReference>
<evidence type="ECO:0000256" key="2">
    <source>
        <dbReference type="ARBA" id="ARBA00022598"/>
    </source>
</evidence>